<comment type="caution">
    <text evidence="1">The sequence shown here is derived from an EMBL/GenBank/DDBJ whole genome shotgun (WGS) entry which is preliminary data.</text>
</comment>
<dbReference type="Proteomes" id="UP001500101">
    <property type="component" value="Unassembled WGS sequence"/>
</dbReference>
<gene>
    <name evidence="1" type="ORF">GCM10022216_27480</name>
</gene>
<protein>
    <submittedName>
        <fullName evidence="1">Uncharacterized protein</fullName>
    </submittedName>
</protein>
<dbReference type="RefSeq" id="WP_344675342.1">
    <property type="nucleotide sequence ID" value="NZ_BAAAZI010000011.1"/>
</dbReference>
<evidence type="ECO:0000313" key="1">
    <source>
        <dbReference type="EMBL" id="GAA4144471.1"/>
    </source>
</evidence>
<name>A0ABP7YZV5_9SPHI</name>
<keyword evidence="2" id="KW-1185">Reference proteome</keyword>
<proteinExistence type="predicted"/>
<sequence length="142" mass="16760">MENDNTNIHRGQYLHEVLRNHPRRIKDIVESAGYKYGTFYKHKNNPELSYEILAKYGRVINKDFSVEFPEMNEFPSLALVETGSSPNSPGDIRRELDDLREKYSLFLNKHNAMLEANIALREENITLKEEISELRRRLDQHK</sequence>
<reference evidence="2" key="1">
    <citation type="journal article" date="2019" name="Int. J. Syst. Evol. Microbiol.">
        <title>The Global Catalogue of Microorganisms (GCM) 10K type strain sequencing project: providing services to taxonomists for standard genome sequencing and annotation.</title>
        <authorList>
            <consortium name="The Broad Institute Genomics Platform"/>
            <consortium name="The Broad Institute Genome Sequencing Center for Infectious Disease"/>
            <person name="Wu L."/>
            <person name="Ma J."/>
        </authorList>
    </citation>
    <scope>NUCLEOTIDE SEQUENCE [LARGE SCALE GENOMIC DNA]</scope>
    <source>
        <strain evidence="2">JCM 16704</strain>
    </source>
</reference>
<evidence type="ECO:0000313" key="2">
    <source>
        <dbReference type="Proteomes" id="UP001500101"/>
    </source>
</evidence>
<accession>A0ABP7YZV5</accession>
<organism evidence="1 2">
    <name type="scientific">Sphingobacterium kyonggiense</name>
    <dbReference type="NCBI Taxonomy" id="714075"/>
    <lineage>
        <taxon>Bacteria</taxon>
        <taxon>Pseudomonadati</taxon>
        <taxon>Bacteroidota</taxon>
        <taxon>Sphingobacteriia</taxon>
        <taxon>Sphingobacteriales</taxon>
        <taxon>Sphingobacteriaceae</taxon>
        <taxon>Sphingobacterium</taxon>
    </lineage>
</organism>
<dbReference type="EMBL" id="BAAAZI010000011">
    <property type="protein sequence ID" value="GAA4144471.1"/>
    <property type="molecule type" value="Genomic_DNA"/>
</dbReference>